<evidence type="ECO:0000256" key="3">
    <source>
        <dbReference type="ARBA" id="ARBA00022801"/>
    </source>
</evidence>
<evidence type="ECO:0000256" key="4">
    <source>
        <dbReference type="ARBA" id="ARBA00022833"/>
    </source>
</evidence>
<dbReference type="PANTHER" id="PTHR11935:SF7">
    <property type="entry name" value="HYDROXYACYLGLUTATHIONE HYDROLASE 2, CHLOROPLASTIC-RELATED"/>
    <property type="match status" value="1"/>
</dbReference>
<dbReference type="RefSeq" id="WP_013507083.1">
    <property type="nucleotide sequence ID" value="NC_014836.1"/>
</dbReference>
<dbReference type="Pfam" id="PF16123">
    <property type="entry name" value="HAGH_C"/>
    <property type="match status" value="1"/>
</dbReference>
<dbReference type="PIRSF" id="PIRSF005457">
    <property type="entry name" value="Glx"/>
    <property type="match status" value="1"/>
</dbReference>
<dbReference type="SMART" id="SM00849">
    <property type="entry name" value="Lactamase_B"/>
    <property type="match status" value="1"/>
</dbReference>
<dbReference type="AlphaFoldDB" id="E6W5S7"/>
<dbReference type="GO" id="GO:0004416">
    <property type="term" value="F:hydroxyacylglutathione hydrolase activity"/>
    <property type="evidence" value="ECO:0007669"/>
    <property type="project" value="UniProtKB-UniRule"/>
</dbReference>
<name>E6W5S7_DESIS</name>
<evidence type="ECO:0000259" key="6">
    <source>
        <dbReference type="SMART" id="SM00849"/>
    </source>
</evidence>
<comment type="pathway">
    <text evidence="5">Secondary metabolite metabolism; methylglyoxal degradation; (R)-lactate from methylglyoxal: step 2/2.</text>
</comment>
<dbReference type="UniPathway" id="UPA00619">
    <property type="reaction ID" value="UER00676"/>
</dbReference>
<dbReference type="InterPro" id="IPR017782">
    <property type="entry name" value="Hydroxyacylglutathione_Hdrlase"/>
</dbReference>
<sequence>MKIIPIPCAQDNYAYLILCEETGESAVVDPCQFAPVDRVIRHHDIRPTALLCTHHHADHVGGVEELLQAYPGLRVWAHTSDRGRIPGQNGFANDGDTLTVGKIPGRVLHTPGHTRGSVVYHFDGAAFTGDSLFSAGCGRLFEGSAEQMYHSLNVRLASLTDDVAIYFGHEYTESNLRFARHVEPSNPALLGYHDEVQALRRMGKATTPSTMGQERLINPFLRCHTEDVQDYARRFLGEVDQDLDPAEVFGILRGHKDRF</sequence>
<accession>E6W5S7</accession>
<keyword evidence="8" id="KW-1185">Reference proteome</keyword>
<feature type="binding site" evidence="5">
    <location>
        <position position="58"/>
    </location>
    <ligand>
        <name>Zn(2+)</name>
        <dbReference type="ChEBI" id="CHEBI:29105"/>
        <label>2</label>
    </ligand>
</feature>
<dbReference type="OrthoDB" id="9802248at2"/>
<evidence type="ECO:0000313" key="7">
    <source>
        <dbReference type="EMBL" id="ADU67212.1"/>
    </source>
</evidence>
<dbReference type="PANTHER" id="PTHR11935">
    <property type="entry name" value="BETA LACTAMASE DOMAIN"/>
    <property type="match status" value="1"/>
</dbReference>
<protein>
    <recommendedName>
        <fullName evidence="5">Hydroxyacylglutathione hydrolase</fullName>
        <ecNumber evidence="5">3.1.2.6</ecNumber>
    </recommendedName>
    <alternativeName>
        <fullName evidence="5">Glyoxalase II</fullName>
        <shortName evidence="5">Glx II</shortName>
    </alternativeName>
</protein>
<dbReference type="InterPro" id="IPR032282">
    <property type="entry name" value="HAGH_C"/>
</dbReference>
<feature type="binding site" evidence="5">
    <location>
        <position position="130"/>
    </location>
    <ligand>
        <name>Zn(2+)</name>
        <dbReference type="ChEBI" id="CHEBI:29105"/>
        <label>2</label>
    </ligand>
</feature>
<dbReference type="SUPFAM" id="SSF56281">
    <property type="entry name" value="Metallo-hydrolase/oxidoreductase"/>
    <property type="match status" value="1"/>
</dbReference>
<dbReference type="GO" id="GO:0046872">
    <property type="term" value="F:metal ion binding"/>
    <property type="evidence" value="ECO:0007669"/>
    <property type="project" value="UniProtKB-KW"/>
</dbReference>
<feature type="binding site" evidence="5">
    <location>
        <position position="59"/>
    </location>
    <ligand>
        <name>Zn(2+)</name>
        <dbReference type="ChEBI" id="CHEBI:29105"/>
        <label>2</label>
    </ligand>
</feature>
<dbReference type="InParanoid" id="E6W5S7"/>
<dbReference type="InterPro" id="IPR035680">
    <property type="entry name" value="Clx_II_MBL"/>
</dbReference>
<keyword evidence="4 5" id="KW-0862">Zinc</keyword>
<organism evidence="7 8">
    <name type="scientific">Desulfurispirillum indicum (strain ATCC BAA-1389 / DSM 22839 / S5)</name>
    <dbReference type="NCBI Taxonomy" id="653733"/>
    <lineage>
        <taxon>Bacteria</taxon>
        <taxon>Pseudomonadati</taxon>
        <taxon>Chrysiogenota</taxon>
        <taxon>Chrysiogenia</taxon>
        <taxon>Chrysiogenales</taxon>
        <taxon>Chrysiogenaceae</taxon>
        <taxon>Desulfurispirillum</taxon>
    </lineage>
</organism>
<dbReference type="CDD" id="cd07723">
    <property type="entry name" value="hydroxyacylglutathione_hydrolase_MBL-fold"/>
    <property type="match status" value="1"/>
</dbReference>
<comment type="subunit">
    <text evidence="5">Monomer.</text>
</comment>
<keyword evidence="2 5" id="KW-0479">Metal-binding</keyword>
<evidence type="ECO:0000256" key="1">
    <source>
        <dbReference type="ARBA" id="ARBA00006759"/>
    </source>
</evidence>
<comment type="similarity">
    <text evidence="1 5">Belongs to the metallo-beta-lactamase superfamily. Glyoxalase II family.</text>
</comment>
<dbReference type="GO" id="GO:0019243">
    <property type="term" value="P:methylglyoxal catabolic process to D-lactate via S-lactoyl-glutathione"/>
    <property type="evidence" value="ECO:0007669"/>
    <property type="project" value="UniProtKB-UniRule"/>
</dbReference>
<feature type="binding site" evidence="5">
    <location>
        <position position="130"/>
    </location>
    <ligand>
        <name>Zn(2+)</name>
        <dbReference type="ChEBI" id="CHEBI:29105"/>
        <label>1</label>
    </ligand>
</feature>
<dbReference type="FunCoup" id="E6W5S7">
    <property type="interactions" value="315"/>
</dbReference>
<keyword evidence="3 5" id="KW-0378">Hydrolase</keyword>
<reference evidence="7 8" key="1">
    <citation type="submission" date="2010-12" db="EMBL/GenBank/DDBJ databases">
        <title>Complete sequence of Desulfurispirillum indicum S5.</title>
        <authorList>
            <consortium name="US DOE Joint Genome Institute"/>
            <person name="Lucas S."/>
            <person name="Copeland A."/>
            <person name="Lapidus A."/>
            <person name="Cheng J.-F."/>
            <person name="Goodwin L."/>
            <person name="Pitluck S."/>
            <person name="Chertkov O."/>
            <person name="Held B."/>
            <person name="Detter J.C."/>
            <person name="Han C."/>
            <person name="Tapia R."/>
            <person name="Land M."/>
            <person name="Hauser L."/>
            <person name="Kyrpides N."/>
            <person name="Ivanova N."/>
            <person name="Mikhailova N."/>
            <person name="Haggblom M."/>
            <person name="Rauschenbach I."/>
            <person name="Bini E."/>
            <person name="Woyke T."/>
        </authorList>
    </citation>
    <scope>NUCLEOTIDE SEQUENCE [LARGE SCALE GENOMIC DNA]</scope>
    <source>
        <strain evidence="8">ATCC BAA-1389 / DSM 22839 / S5</strain>
    </source>
</reference>
<evidence type="ECO:0000313" key="8">
    <source>
        <dbReference type="Proteomes" id="UP000002572"/>
    </source>
</evidence>
<dbReference type="EC" id="3.1.2.6" evidence="5"/>
<proteinExistence type="inferred from homology"/>
<dbReference type="InterPro" id="IPR036866">
    <property type="entry name" value="RibonucZ/Hydroxyglut_hydro"/>
</dbReference>
<dbReference type="KEGG" id="din:Selin_2499"/>
<dbReference type="Pfam" id="PF00753">
    <property type="entry name" value="Lactamase_B"/>
    <property type="match status" value="1"/>
</dbReference>
<dbReference type="STRING" id="653733.Selin_2499"/>
<feature type="domain" description="Metallo-beta-lactamase" evidence="6">
    <location>
        <begin position="11"/>
        <end position="169"/>
    </location>
</feature>
<dbReference type="Gene3D" id="3.60.15.10">
    <property type="entry name" value="Ribonuclease Z/Hydroxyacylglutathione hydrolase-like"/>
    <property type="match status" value="1"/>
</dbReference>
<dbReference type="InterPro" id="IPR001279">
    <property type="entry name" value="Metallo-B-lactamas"/>
</dbReference>
<dbReference type="HOGENOM" id="CLU_030571_4_0_0"/>
<dbReference type="Proteomes" id="UP000002572">
    <property type="component" value="Chromosome"/>
</dbReference>
<feature type="binding site" evidence="5">
    <location>
        <position position="113"/>
    </location>
    <ligand>
        <name>Zn(2+)</name>
        <dbReference type="ChEBI" id="CHEBI:29105"/>
        <label>1</label>
    </ligand>
</feature>
<dbReference type="HAMAP" id="MF_01374">
    <property type="entry name" value="Glyoxalase_2"/>
    <property type="match status" value="1"/>
</dbReference>
<feature type="binding site" evidence="5">
    <location>
        <position position="56"/>
    </location>
    <ligand>
        <name>Zn(2+)</name>
        <dbReference type="ChEBI" id="CHEBI:29105"/>
        <label>1</label>
    </ligand>
</feature>
<gene>
    <name evidence="5" type="primary">gloB</name>
    <name evidence="7" type="ordered locus">Selin_2499</name>
</gene>
<dbReference type="EMBL" id="CP002432">
    <property type="protein sequence ID" value="ADU67212.1"/>
    <property type="molecule type" value="Genomic_DNA"/>
</dbReference>
<comment type="catalytic activity">
    <reaction evidence="5">
        <text>an S-(2-hydroxyacyl)glutathione + H2O = a 2-hydroxy carboxylate + glutathione + H(+)</text>
        <dbReference type="Rhea" id="RHEA:21864"/>
        <dbReference type="ChEBI" id="CHEBI:15377"/>
        <dbReference type="ChEBI" id="CHEBI:15378"/>
        <dbReference type="ChEBI" id="CHEBI:57925"/>
        <dbReference type="ChEBI" id="CHEBI:58896"/>
        <dbReference type="ChEBI" id="CHEBI:71261"/>
        <dbReference type="EC" id="3.1.2.6"/>
    </reaction>
</comment>
<dbReference type="NCBIfam" id="TIGR03413">
    <property type="entry name" value="GSH_gloB"/>
    <property type="match status" value="1"/>
</dbReference>
<evidence type="ECO:0000256" key="2">
    <source>
        <dbReference type="ARBA" id="ARBA00022723"/>
    </source>
</evidence>
<dbReference type="eggNOG" id="COG0491">
    <property type="taxonomic scope" value="Bacteria"/>
</dbReference>
<comment type="function">
    <text evidence="5">Thiolesterase that catalyzes the hydrolysis of S-D-lactoyl-glutathione to form glutathione and D-lactic acid.</text>
</comment>
<feature type="binding site" evidence="5">
    <location>
        <position position="54"/>
    </location>
    <ligand>
        <name>Zn(2+)</name>
        <dbReference type="ChEBI" id="CHEBI:29105"/>
        <label>1</label>
    </ligand>
</feature>
<evidence type="ECO:0000256" key="5">
    <source>
        <dbReference type="HAMAP-Rule" id="MF_01374"/>
    </source>
</evidence>
<feature type="binding site" evidence="5">
    <location>
        <position position="169"/>
    </location>
    <ligand>
        <name>Zn(2+)</name>
        <dbReference type="ChEBI" id="CHEBI:29105"/>
        <label>2</label>
    </ligand>
</feature>
<comment type="cofactor">
    <cofactor evidence="5">
        <name>Zn(2+)</name>
        <dbReference type="ChEBI" id="CHEBI:29105"/>
    </cofactor>
    <text evidence="5">Binds 2 Zn(2+) ions per subunit.</text>
</comment>